<dbReference type="PANTHER" id="PTHR42920:SF5">
    <property type="entry name" value="EAMA DOMAIN-CONTAINING PROTEIN"/>
    <property type="match status" value="1"/>
</dbReference>
<dbReference type="InterPro" id="IPR000620">
    <property type="entry name" value="EamA_dom"/>
</dbReference>
<feature type="domain" description="EamA" evidence="7">
    <location>
        <begin position="152"/>
        <end position="286"/>
    </location>
</feature>
<evidence type="ECO:0000259" key="7">
    <source>
        <dbReference type="Pfam" id="PF00892"/>
    </source>
</evidence>
<keyword evidence="5 6" id="KW-0472">Membrane</keyword>
<evidence type="ECO:0000256" key="2">
    <source>
        <dbReference type="ARBA" id="ARBA00022475"/>
    </source>
</evidence>
<evidence type="ECO:0000313" key="8">
    <source>
        <dbReference type="EMBL" id="PGH22186.1"/>
    </source>
</evidence>
<keyword evidence="4 6" id="KW-1133">Transmembrane helix</keyword>
<dbReference type="InterPro" id="IPR051258">
    <property type="entry name" value="Diverse_Substrate_Transporter"/>
</dbReference>
<feature type="transmembrane region" description="Helical" evidence="6">
    <location>
        <begin position="155"/>
        <end position="174"/>
    </location>
</feature>
<comment type="subcellular location">
    <subcellularLocation>
        <location evidence="1">Cell membrane</location>
        <topology evidence="1">Multi-pass membrane protein</topology>
    </subcellularLocation>
</comment>
<evidence type="ECO:0000256" key="5">
    <source>
        <dbReference type="ARBA" id="ARBA00023136"/>
    </source>
</evidence>
<gene>
    <name evidence="8" type="ORF">RN96_03190</name>
</gene>
<feature type="transmembrane region" description="Helical" evidence="6">
    <location>
        <begin position="125"/>
        <end position="143"/>
    </location>
</feature>
<proteinExistence type="predicted"/>
<evidence type="ECO:0000256" key="1">
    <source>
        <dbReference type="ARBA" id="ARBA00004651"/>
    </source>
</evidence>
<keyword evidence="2" id="KW-1003">Cell membrane</keyword>
<protein>
    <submittedName>
        <fullName evidence="8">EamA family transporter</fullName>
    </submittedName>
</protein>
<feature type="transmembrane region" description="Helical" evidence="6">
    <location>
        <begin position="69"/>
        <end position="89"/>
    </location>
</feature>
<accession>A0A2B7YKU0</accession>
<reference evidence="8 9" key="1">
    <citation type="submission" date="2017-06" db="EMBL/GenBank/DDBJ databases">
        <title>Genome sequencing of Fusobacterium nucleatum subsp. polymorphum KCOM 1232 (=ChDC F37).</title>
        <authorList>
            <person name="Kook J.-K."/>
            <person name="Park S.-N."/>
            <person name="Lim Y.K."/>
            <person name="Roh H."/>
        </authorList>
    </citation>
    <scope>NUCLEOTIDE SEQUENCE [LARGE SCALE GENOMIC DNA]</scope>
    <source>
        <strain evidence="9">KCOM 1232 ( ChDC F37)</strain>
    </source>
</reference>
<comment type="caution">
    <text evidence="8">The sequence shown here is derived from an EMBL/GenBank/DDBJ whole genome shotgun (WGS) entry which is preliminary data.</text>
</comment>
<dbReference type="InterPro" id="IPR037185">
    <property type="entry name" value="EmrE-like"/>
</dbReference>
<organism evidence="8 9">
    <name type="scientific">Fusobacterium nucleatum subsp. polymorphum</name>
    <name type="common">Fusobacterium polymorphum</name>
    <dbReference type="NCBI Taxonomy" id="76857"/>
    <lineage>
        <taxon>Bacteria</taxon>
        <taxon>Fusobacteriati</taxon>
        <taxon>Fusobacteriota</taxon>
        <taxon>Fusobacteriia</taxon>
        <taxon>Fusobacteriales</taxon>
        <taxon>Fusobacteriaceae</taxon>
        <taxon>Fusobacterium</taxon>
    </lineage>
</organism>
<evidence type="ECO:0000256" key="6">
    <source>
        <dbReference type="SAM" id="Phobius"/>
    </source>
</evidence>
<dbReference type="GO" id="GO:0005886">
    <property type="term" value="C:plasma membrane"/>
    <property type="evidence" value="ECO:0007669"/>
    <property type="project" value="UniProtKB-SubCell"/>
</dbReference>
<dbReference type="STRING" id="76857.RO02_04150"/>
<evidence type="ECO:0000256" key="4">
    <source>
        <dbReference type="ARBA" id="ARBA00022989"/>
    </source>
</evidence>
<dbReference type="PANTHER" id="PTHR42920">
    <property type="entry name" value="OS03G0707200 PROTEIN-RELATED"/>
    <property type="match status" value="1"/>
</dbReference>
<keyword evidence="3 6" id="KW-0812">Transmembrane</keyword>
<dbReference type="Proteomes" id="UP000222862">
    <property type="component" value="Unassembled WGS sequence"/>
</dbReference>
<feature type="transmembrane region" description="Helical" evidence="6">
    <location>
        <begin position="214"/>
        <end position="233"/>
    </location>
</feature>
<dbReference type="Pfam" id="PF00892">
    <property type="entry name" value="EamA"/>
    <property type="match status" value="2"/>
</dbReference>
<feature type="transmembrane region" description="Helical" evidence="6">
    <location>
        <begin position="40"/>
        <end position="57"/>
    </location>
</feature>
<feature type="transmembrane region" description="Helical" evidence="6">
    <location>
        <begin position="271"/>
        <end position="289"/>
    </location>
</feature>
<feature type="transmembrane region" description="Helical" evidence="6">
    <location>
        <begin position="245"/>
        <end position="265"/>
    </location>
</feature>
<dbReference type="AlphaFoldDB" id="A0A2B7YKU0"/>
<evidence type="ECO:0000256" key="3">
    <source>
        <dbReference type="ARBA" id="ARBA00022692"/>
    </source>
</evidence>
<sequence length="303" mass="33698">MMKKNRYFGDLILFLAAFIWGTAFVAQVTGMDKIGPFTFNMARSIVAIICLGAYLIITKAKLPKDIGVLLQGGLVCGFFIFMGTSLQQIGLQYTTAGKTGFITSFYILIIPFLTMFFLKHKIDLLTWISIIIGFIGLYLLAIPSLTEFSINKGDFIVFLGSFCWGGHILIIDYYSKKVSPVQLSFLQFVVLTILSGICVFLFENETATLSNIFHSWKSIAYAGFLSSGIAYTLQMVGQKYTNPIVASLILSLEAVFAALAGYFILDEVMTSREFLGCSIVFLAIIFSQIPKDIFKKKYIGVKK</sequence>
<name>A0A2B7YKU0_FUSNP</name>
<dbReference type="EMBL" id="NJGI01000001">
    <property type="protein sequence ID" value="PGH22186.1"/>
    <property type="molecule type" value="Genomic_DNA"/>
</dbReference>
<dbReference type="SUPFAM" id="SSF103481">
    <property type="entry name" value="Multidrug resistance efflux transporter EmrE"/>
    <property type="match status" value="2"/>
</dbReference>
<feature type="transmembrane region" description="Helical" evidence="6">
    <location>
        <begin position="101"/>
        <end position="118"/>
    </location>
</feature>
<evidence type="ECO:0000313" key="9">
    <source>
        <dbReference type="Proteomes" id="UP000222862"/>
    </source>
</evidence>
<feature type="domain" description="EamA" evidence="7">
    <location>
        <begin position="8"/>
        <end position="141"/>
    </location>
</feature>
<feature type="transmembrane region" description="Helical" evidence="6">
    <location>
        <begin position="181"/>
        <end position="202"/>
    </location>
</feature>